<keyword evidence="2" id="KW-1185">Reference proteome</keyword>
<name>A0A7J0E461_9ERIC</name>
<dbReference type="OrthoDB" id="847067at2759"/>
<proteinExistence type="predicted"/>
<comment type="caution">
    <text evidence="1">The sequence shown here is derived from an EMBL/GenBank/DDBJ whole genome shotgun (WGS) entry which is preliminary data.</text>
</comment>
<dbReference type="EMBL" id="BJWL01000001">
    <property type="protein sequence ID" value="GFY81238.1"/>
    <property type="molecule type" value="Genomic_DNA"/>
</dbReference>
<protein>
    <submittedName>
        <fullName evidence="1">Uncharacterized protein</fullName>
    </submittedName>
</protein>
<accession>A0A7J0E461</accession>
<reference evidence="1 2" key="1">
    <citation type="submission" date="2019-07" db="EMBL/GenBank/DDBJ databases">
        <title>De Novo Assembly of kiwifruit Actinidia rufa.</title>
        <authorList>
            <person name="Sugita-Konishi S."/>
            <person name="Sato K."/>
            <person name="Mori E."/>
            <person name="Abe Y."/>
            <person name="Kisaki G."/>
            <person name="Hamano K."/>
            <person name="Suezawa K."/>
            <person name="Otani M."/>
            <person name="Fukuda T."/>
            <person name="Manabe T."/>
            <person name="Gomi K."/>
            <person name="Tabuchi M."/>
            <person name="Akimitsu K."/>
            <person name="Kataoka I."/>
        </authorList>
    </citation>
    <scope>NUCLEOTIDE SEQUENCE [LARGE SCALE GENOMIC DNA]</scope>
    <source>
        <strain evidence="2">cv. Fuchu</strain>
    </source>
</reference>
<evidence type="ECO:0000313" key="2">
    <source>
        <dbReference type="Proteomes" id="UP000585474"/>
    </source>
</evidence>
<gene>
    <name evidence="1" type="ORF">Acr_01g0010470</name>
</gene>
<organism evidence="1 2">
    <name type="scientific">Actinidia rufa</name>
    <dbReference type="NCBI Taxonomy" id="165716"/>
    <lineage>
        <taxon>Eukaryota</taxon>
        <taxon>Viridiplantae</taxon>
        <taxon>Streptophyta</taxon>
        <taxon>Embryophyta</taxon>
        <taxon>Tracheophyta</taxon>
        <taxon>Spermatophyta</taxon>
        <taxon>Magnoliopsida</taxon>
        <taxon>eudicotyledons</taxon>
        <taxon>Gunneridae</taxon>
        <taxon>Pentapetalae</taxon>
        <taxon>asterids</taxon>
        <taxon>Ericales</taxon>
        <taxon>Actinidiaceae</taxon>
        <taxon>Actinidia</taxon>
    </lineage>
</organism>
<evidence type="ECO:0000313" key="1">
    <source>
        <dbReference type="EMBL" id="GFY81238.1"/>
    </source>
</evidence>
<dbReference type="AlphaFoldDB" id="A0A7J0E461"/>
<dbReference type="Proteomes" id="UP000585474">
    <property type="component" value="Unassembled WGS sequence"/>
</dbReference>
<sequence>MRSKRSTSHENGVIISIYVETPIIRTRNKNDPIKRINSKTKPNSLIFSKPPRTTALRSCGYDRKAQLLAYAQELRHTNNSKLHQEGPIKKSFMPRRKRRLKILLKELSSCTCQGNKAYDDLD</sequence>